<reference evidence="3 4" key="2">
    <citation type="submission" date="2019-01" db="EMBL/GenBank/DDBJ databases">
        <title>A chromosome length genome reference of the Java medaka (oryzias javanicus).</title>
        <authorList>
            <person name="Herpin A."/>
            <person name="Takehana Y."/>
            <person name="Naruse K."/>
            <person name="Ansai S."/>
            <person name="Kawaguchi M."/>
        </authorList>
    </citation>
    <scope>NUCLEOTIDE SEQUENCE [LARGE SCALE GENOMIC DNA]</scope>
    <source>
        <strain evidence="3">RS831</strain>
        <tissue evidence="3">Whole body</tissue>
    </source>
</reference>
<keyword evidence="1" id="KW-1133">Transmembrane helix</keyword>
<dbReference type="Pfam" id="PF01569">
    <property type="entry name" value="PAP2"/>
    <property type="match status" value="1"/>
</dbReference>
<evidence type="ECO:0000313" key="4">
    <source>
        <dbReference type="Proteomes" id="UP000283210"/>
    </source>
</evidence>
<dbReference type="AlphaFoldDB" id="A0A437CPK1"/>
<dbReference type="PANTHER" id="PTHR14969">
    <property type="entry name" value="SPHINGOSINE-1-PHOSPHATE PHOSPHOHYDROLASE"/>
    <property type="match status" value="1"/>
</dbReference>
<dbReference type="SMART" id="SM00014">
    <property type="entry name" value="acidPPc"/>
    <property type="match status" value="1"/>
</dbReference>
<proteinExistence type="predicted"/>
<evidence type="ECO:0000313" key="3">
    <source>
        <dbReference type="EMBL" id="RVE64748.1"/>
    </source>
</evidence>
<evidence type="ECO:0000256" key="1">
    <source>
        <dbReference type="SAM" id="Phobius"/>
    </source>
</evidence>
<dbReference type="InterPro" id="IPR036938">
    <property type="entry name" value="PAP2/HPO_sf"/>
</dbReference>
<dbReference type="CDD" id="cd03388">
    <property type="entry name" value="PAP2_SPPase1"/>
    <property type="match status" value="1"/>
</dbReference>
<keyword evidence="1" id="KW-0472">Membrane</keyword>
<dbReference type="Proteomes" id="UP000283210">
    <property type="component" value="Chromosome 13"/>
</dbReference>
<dbReference type="PANTHER" id="PTHR14969:SF14">
    <property type="entry name" value="SPHINGOSINE-1-PHOSPHATE PHOSPHATASE 2"/>
    <property type="match status" value="1"/>
</dbReference>
<dbReference type="SUPFAM" id="SSF48317">
    <property type="entry name" value="Acid phosphatase/Vanadium-dependent haloperoxidase"/>
    <property type="match status" value="1"/>
</dbReference>
<evidence type="ECO:0000259" key="2">
    <source>
        <dbReference type="SMART" id="SM00014"/>
    </source>
</evidence>
<name>A0A437CPK1_ORYJA</name>
<dbReference type="InterPro" id="IPR000326">
    <property type="entry name" value="PAP2/HPO"/>
</dbReference>
<keyword evidence="1" id="KW-0812">Transmembrane</keyword>
<dbReference type="EMBL" id="CM012449">
    <property type="protein sequence ID" value="RVE64748.1"/>
    <property type="molecule type" value="Genomic_DNA"/>
</dbReference>
<protein>
    <recommendedName>
        <fullName evidence="2">Phosphatidic acid phosphatase type 2/haloperoxidase domain-containing protein</fullName>
    </recommendedName>
</protein>
<reference evidence="3 4" key="1">
    <citation type="submission" date="2018-11" db="EMBL/GenBank/DDBJ databases">
        <authorList>
            <person name="Lopez-Roques C."/>
            <person name="Donnadieu C."/>
            <person name="Bouchez O."/>
            <person name="Klopp C."/>
            <person name="Cabau C."/>
            <person name="Zahm M."/>
        </authorList>
    </citation>
    <scope>NUCLEOTIDE SEQUENCE [LARGE SCALE GENOMIC DNA]</scope>
    <source>
        <strain evidence="3">RS831</strain>
        <tissue evidence="3">Whole body</tissue>
    </source>
</reference>
<keyword evidence="4" id="KW-1185">Reference proteome</keyword>
<dbReference type="GO" id="GO:0006670">
    <property type="term" value="P:sphingosine metabolic process"/>
    <property type="evidence" value="ECO:0007669"/>
    <property type="project" value="TreeGrafter"/>
</dbReference>
<gene>
    <name evidence="3" type="ORF">OJAV_G00128660</name>
</gene>
<dbReference type="Gene3D" id="1.20.144.10">
    <property type="entry name" value="Phosphatidic acid phosphatase type 2/haloperoxidase"/>
    <property type="match status" value="1"/>
</dbReference>
<accession>A0A437CPK1</accession>
<dbReference type="OrthoDB" id="301434at2759"/>
<organism evidence="3 4">
    <name type="scientific">Oryzias javanicus</name>
    <name type="common">Javanese ricefish</name>
    <name type="synonym">Aplocheilus javanicus</name>
    <dbReference type="NCBI Taxonomy" id="123683"/>
    <lineage>
        <taxon>Eukaryota</taxon>
        <taxon>Metazoa</taxon>
        <taxon>Chordata</taxon>
        <taxon>Craniata</taxon>
        <taxon>Vertebrata</taxon>
        <taxon>Euteleostomi</taxon>
        <taxon>Actinopterygii</taxon>
        <taxon>Neopterygii</taxon>
        <taxon>Teleostei</taxon>
        <taxon>Neoteleostei</taxon>
        <taxon>Acanthomorphata</taxon>
        <taxon>Ovalentaria</taxon>
        <taxon>Atherinomorphae</taxon>
        <taxon>Beloniformes</taxon>
        <taxon>Adrianichthyidae</taxon>
        <taxon>Oryziinae</taxon>
        <taxon>Oryzias</taxon>
    </lineage>
</organism>
<dbReference type="GO" id="GO:0005789">
    <property type="term" value="C:endoplasmic reticulum membrane"/>
    <property type="evidence" value="ECO:0007669"/>
    <property type="project" value="TreeGrafter"/>
</dbReference>
<feature type="domain" description="Phosphatidic acid phosphatase type 2/haloperoxidase" evidence="2">
    <location>
        <begin position="127"/>
        <end position="241"/>
    </location>
</feature>
<sequence length="308" mass="34370">MRELWDFLQDPELVARFQRRCGLFLVGAPHAPGGEKKGAAVQNGTRINGETARGHLRARWDHHQDRNCNYKHTGNGQAAADRSRPQYEVRNRLLHFLFLLSASLGHEIFYITCLPCIHWSLDPFLCRRLINMWTLVMYIGQVMKDLLKLPRPLSPPVVKLETRVDAEYGLPSTHAMAATAIFFTLLLSAPARVQFPFEVGLLIATTLSTLVCLSRLYTGMHSVLDVVCGVLISAVLILLTFPYWEASTPSADPPSCCYGYPDSQPRDVAQKGDILLLISALFHSSSFLNISRPAGGWILGERAARTDI</sequence>
<feature type="transmembrane region" description="Helical" evidence="1">
    <location>
        <begin position="223"/>
        <end position="244"/>
    </location>
</feature>
<dbReference type="GO" id="GO:0042392">
    <property type="term" value="F:sphingosine-1-phosphate phosphatase activity"/>
    <property type="evidence" value="ECO:0007669"/>
    <property type="project" value="TreeGrafter"/>
</dbReference>
<feature type="transmembrane region" description="Helical" evidence="1">
    <location>
        <begin position="195"/>
        <end position="216"/>
    </location>
</feature>